<evidence type="ECO:0000256" key="1">
    <source>
        <dbReference type="ARBA" id="ARBA00004141"/>
    </source>
</evidence>
<proteinExistence type="predicted"/>
<evidence type="ECO:0000256" key="5">
    <source>
        <dbReference type="SAM" id="Phobius"/>
    </source>
</evidence>
<keyword evidence="2 5" id="KW-0812">Transmembrane</keyword>
<feature type="transmembrane region" description="Helical" evidence="5">
    <location>
        <begin position="75"/>
        <end position="101"/>
    </location>
</feature>
<feature type="transmembrane region" description="Helical" evidence="5">
    <location>
        <begin position="6"/>
        <end position="26"/>
    </location>
</feature>
<dbReference type="PANTHER" id="PTHR19282:SF534">
    <property type="entry name" value="TETRASPANIN FAMILY-RELATED"/>
    <property type="match status" value="1"/>
</dbReference>
<evidence type="ECO:0000256" key="4">
    <source>
        <dbReference type="ARBA" id="ARBA00023136"/>
    </source>
</evidence>
<dbReference type="EMBL" id="VSWD01000002">
    <property type="protein sequence ID" value="KAK3107193.1"/>
    <property type="molecule type" value="Genomic_DNA"/>
</dbReference>
<dbReference type="GO" id="GO:0005886">
    <property type="term" value="C:plasma membrane"/>
    <property type="evidence" value="ECO:0007669"/>
    <property type="project" value="TreeGrafter"/>
</dbReference>
<evidence type="ECO:0000256" key="2">
    <source>
        <dbReference type="ARBA" id="ARBA00022692"/>
    </source>
</evidence>
<comment type="subcellular location">
    <subcellularLocation>
        <location evidence="1">Membrane</location>
        <topology evidence="1">Multi-pass membrane protein</topology>
    </subcellularLocation>
</comment>
<organism evidence="6 7">
    <name type="scientific">Pinctada imbricata</name>
    <name type="common">Atlantic pearl-oyster</name>
    <name type="synonym">Pinctada martensii</name>
    <dbReference type="NCBI Taxonomy" id="66713"/>
    <lineage>
        <taxon>Eukaryota</taxon>
        <taxon>Metazoa</taxon>
        <taxon>Spiralia</taxon>
        <taxon>Lophotrochozoa</taxon>
        <taxon>Mollusca</taxon>
        <taxon>Bivalvia</taxon>
        <taxon>Autobranchia</taxon>
        <taxon>Pteriomorphia</taxon>
        <taxon>Pterioida</taxon>
        <taxon>Pterioidea</taxon>
        <taxon>Pteriidae</taxon>
        <taxon>Pinctada</taxon>
    </lineage>
</organism>
<reference evidence="6" key="1">
    <citation type="submission" date="2019-08" db="EMBL/GenBank/DDBJ databases">
        <title>The improved chromosome-level genome for the pearl oyster Pinctada fucata martensii using PacBio sequencing and Hi-C.</title>
        <authorList>
            <person name="Zheng Z."/>
        </authorList>
    </citation>
    <scope>NUCLEOTIDE SEQUENCE</scope>
    <source>
        <strain evidence="6">ZZ-2019</strain>
        <tissue evidence="6">Adductor muscle</tissue>
    </source>
</reference>
<dbReference type="PANTHER" id="PTHR19282">
    <property type="entry name" value="TETRASPANIN"/>
    <property type="match status" value="1"/>
</dbReference>
<gene>
    <name evidence="6" type="ORF">FSP39_009045</name>
</gene>
<dbReference type="Pfam" id="PF00335">
    <property type="entry name" value="Tetraspanin"/>
    <property type="match status" value="1"/>
</dbReference>
<evidence type="ECO:0008006" key="8">
    <source>
        <dbReference type="Google" id="ProtNLM"/>
    </source>
</evidence>
<keyword evidence="4 5" id="KW-0472">Membrane</keyword>
<dbReference type="AlphaFoldDB" id="A0AA89CD88"/>
<keyword evidence="7" id="KW-1185">Reference proteome</keyword>
<accession>A0AA89CD88</accession>
<feature type="transmembrane region" description="Helical" evidence="5">
    <location>
        <begin position="47"/>
        <end position="69"/>
    </location>
</feature>
<evidence type="ECO:0000313" key="6">
    <source>
        <dbReference type="EMBL" id="KAK3107193.1"/>
    </source>
</evidence>
<evidence type="ECO:0000313" key="7">
    <source>
        <dbReference type="Proteomes" id="UP001186944"/>
    </source>
</evidence>
<evidence type="ECO:0000256" key="3">
    <source>
        <dbReference type="ARBA" id="ARBA00022989"/>
    </source>
</evidence>
<feature type="non-terminal residue" evidence="6">
    <location>
        <position position="1"/>
    </location>
</feature>
<name>A0AA89CD88_PINIB</name>
<comment type="caution">
    <text evidence="6">The sequence shown here is derived from an EMBL/GenBank/DDBJ whole genome shotgun (WGS) entry which is preliminary data.</text>
</comment>
<dbReference type="Proteomes" id="UP001186944">
    <property type="component" value="Unassembled WGS sequence"/>
</dbReference>
<keyword evidence="3 5" id="KW-1133">Transmembrane helix</keyword>
<dbReference type="InterPro" id="IPR018499">
    <property type="entry name" value="Tetraspanin/Peripherin"/>
</dbReference>
<sequence>FQVLGIGILVPGVLFLLNVTFITDEIKAVADSVSVSGITLSGLLSDLAIVFVCLGTFVTLISILGIIGAACTNKIILIIYVIIVLILALAQLITVILYIILKDEIDNTLKTSLTESLQTNYKYDELGSTDTLSNSFNYLFLTYKCCSFNDISSTTNDFDTTPWCTDASINGRCYRGNGEIPRACCDGVTSDTYTSQSSSCTISLNNYYTQVCIRGYNIIFNDK</sequence>
<protein>
    <recommendedName>
        <fullName evidence="8">Tetraspanin</fullName>
    </recommendedName>
</protein>